<dbReference type="EMBL" id="JNVL01000021">
    <property type="protein sequence ID" value="KER05943.1"/>
    <property type="molecule type" value="Genomic_DNA"/>
</dbReference>
<name>A0A081S4U0_9ARCH</name>
<keyword evidence="5" id="KW-0346">Stress response</keyword>
<sequence>MIFKIDNHPDNLTKKKPAWPFMAAKKSAKKSSALSPFQTSNWFDIDKSIDNLRKEMEKAFSSFPTMTMPKISHTSCDVIDEGKQFRVKMDVPGIKKNEIKLNVTENSLEISGEHKEESEEKKKNYLTKERSHVSYYRTLPLSENVVASKVKAKLSDGVLDITLPKSKPTKTQKKQSVSVQ</sequence>
<dbReference type="PATRIC" id="fig|1502292.3.peg.1246"/>
<feature type="domain" description="CS" evidence="4">
    <location>
        <begin position="66"/>
        <end position="178"/>
    </location>
</feature>
<dbReference type="Proteomes" id="UP000028027">
    <property type="component" value="Unassembled WGS sequence"/>
</dbReference>
<keyword evidence="6" id="KW-1185">Reference proteome</keyword>
<organism evidence="5 6">
    <name type="scientific">Marine Group I thaumarchaeote SCGC AAA799-E16</name>
    <dbReference type="NCBI Taxonomy" id="1502292"/>
    <lineage>
        <taxon>Archaea</taxon>
        <taxon>Nitrososphaerota</taxon>
        <taxon>Marine Group I</taxon>
    </lineage>
</organism>
<dbReference type="InterPro" id="IPR007052">
    <property type="entry name" value="CS_dom"/>
</dbReference>
<evidence type="ECO:0000256" key="2">
    <source>
        <dbReference type="RuleBase" id="RU003616"/>
    </source>
</evidence>
<reference evidence="5 6" key="1">
    <citation type="submission" date="2014-06" db="EMBL/GenBank/DDBJ databases">
        <authorList>
            <person name="Ngugi D.K."/>
            <person name="Blom J."/>
            <person name="Alam I."/>
            <person name="Rashid M."/>
            <person name="Ba Alawi W."/>
            <person name="Zhang G."/>
            <person name="Hikmawan T."/>
            <person name="Guan Y."/>
            <person name="Antunes A."/>
            <person name="Siam R."/>
            <person name="Eldorry H."/>
            <person name="Bajic V."/>
            <person name="Stingl U."/>
        </authorList>
    </citation>
    <scope>NUCLEOTIDE SEQUENCE [LARGE SCALE GENOMIC DNA]</scope>
    <source>
        <strain evidence="5">SCGC AAA799-E16</strain>
    </source>
</reference>
<dbReference type="PROSITE" id="PS01031">
    <property type="entry name" value="SHSP"/>
    <property type="match status" value="1"/>
</dbReference>
<dbReference type="InterPro" id="IPR002068">
    <property type="entry name" value="A-crystallin/Hsp20_dom"/>
</dbReference>
<comment type="similarity">
    <text evidence="1 2">Belongs to the small heat shock protein (HSP20) family.</text>
</comment>
<dbReference type="SUPFAM" id="SSF49764">
    <property type="entry name" value="HSP20-like chaperones"/>
    <property type="match status" value="1"/>
</dbReference>
<dbReference type="CDD" id="cd06464">
    <property type="entry name" value="ACD_sHsps-like"/>
    <property type="match status" value="1"/>
</dbReference>
<dbReference type="InterPro" id="IPR008978">
    <property type="entry name" value="HSP20-like_chaperone"/>
</dbReference>
<evidence type="ECO:0000313" key="5">
    <source>
        <dbReference type="EMBL" id="KER05943.1"/>
    </source>
</evidence>
<accession>A0A081S4U0</accession>
<evidence type="ECO:0000259" key="3">
    <source>
        <dbReference type="PROSITE" id="PS01031"/>
    </source>
</evidence>
<protein>
    <submittedName>
        <fullName evidence="5">Small heat shock protein C4</fullName>
    </submittedName>
</protein>
<dbReference type="AlphaFoldDB" id="A0A081S4U0"/>
<evidence type="ECO:0000256" key="1">
    <source>
        <dbReference type="PROSITE-ProRule" id="PRU00285"/>
    </source>
</evidence>
<dbReference type="PROSITE" id="PS51203">
    <property type="entry name" value="CS"/>
    <property type="match status" value="1"/>
</dbReference>
<evidence type="ECO:0000259" key="4">
    <source>
        <dbReference type="PROSITE" id="PS51203"/>
    </source>
</evidence>
<gene>
    <name evidence="5" type="ORF">AAA799E16_01344</name>
</gene>
<dbReference type="PANTHER" id="PTHR11527">
    <property type="entry name" value="HEAT-SHOCK PROTEIN 20 FAMILY MEMBER"/>
    <property type="match status" value="1"/>
</dbReference>
<proteinExistence type="inferred from homology"/>
<evidence type="ECO:0000313" key="6">
    <source>
        <dbReference type="Proteomes" id="UP000028027"/>
    </source>
</evidence>
<dbReference type="Pfam" id="PF00011">
    <property type="entry name" value="HSP20"/>
    <property type="match status" value="1"/>
</dbReference>
<feature type="domain" description="SHSP" evidence="3">
    <location>
        <begin position="62"/>
        <end position="180"/>
    </location>
</feature>
<dbReference type="InterPro" id="IPR031107">
    <property type="entry name" value="Small_HSP"/>
</dbReference>
<dbReference type="Gene3D" id="2.60.40.790">
    <property type="match status" value="1"/>
</dbReference>
<comment type="caution">
    <text evidence="5">The sequence shown here is derived from an EMBL/GenBank/DDBJ whole genome shotgun (WGS) entry which is preliminary data.</text>
</comment>